<dbReference type="GO" id="GO:0005730">
    <property type="term" value="C:nucleolus"/>
    <property type="evidence" value="ECO:0007669"/>
    <property type="project" value="TreeGrafter"/>
</dbReference>
<keyword evidence="4" id="KW-0540">Nuclease</keyword>
<dbReference type="EMBL" id="BMAO01000302">
    <property type="protein sequence ID" value="GFQ65866.1"/>
    <property type="molecule type" value="Genomic_DNA"/>
</dbReference>
<dbReference type="EC" id="2.7.7.49" evidence="1"/>
<dbReference type="AlphaFoldDB" id="A0A8X6K940"/>
<dbReference type="SUPFAM" id="SSF56672">
    <property type="entry name" value="DNA/RNA polymerases"/>
    <property type="match status" value="1"/>
</dbReference>
<dbReference type="InterPro" id="IPR051972">
    <property type="entry name" value="Glutamate-rich_WD_repeat"/>
</dbReference>
<dbReference type="OrthoDB" id="6409902at2759"/>
<dbReference type="SMART" id="SM00320">
    <property type="entry name" value="WD40"/>
    <property type="match status" value="4"/>
</dbReference>
<accession>A0A8X6K940</accession>
<keyword evidence="6" id="KW-0255">Endonuclease</keyword>
<evidence type="ECO:0000256" key="7">
    <source>
        <dbReference type="ARBA" id="ARBA00022918"/>
    </source>
</evidence>
<dbReference type="InterPro" id="IPR015943">
    <property type="entry name" value="WD40/YVTN_repeat-like_dom_sf"/>
</dbReference>
<dbReference type="PROSITE" id="PS50082">
    <property type="entry name" value="WD_REPEATS_2"/>
    <property type="match status" value="3"/>
</dbReference>
<dbReference type="Pfam" id="PF17919">
    <property type="entry name" value="RT_RNaseH_2"/>
    <property type="match status" value="1"/>
</dbReference>
<evidence type="ECO:0000259" key="10">
    <source>
        <dbReference type="Pfam" id="PF17919"/>
    </source>
</evidence>
<keyword evidence="3" id="KW-0808">Transferase</keyword>
<feature type="repeat" description="WD" evidence="9">
    <location>
        <begin position="403"/>
        <end position="438"/>
    </location>
</feature>
<evidence type="ECO:0000256" key="4">
    <source>
        <dbReference type="ARBA" id="ARBA00022722"/>
    </source>
</evidence>
<dbReference type="InterPro" id="IPR043502">
    <property type="entry name" value="DNA/RNA_pol_sf"/>
</dbReference>
<keyword evidence="6" id="KW-0378">Hydrolase</keyword>
<gene>
    <name evidence="11" type="primary">GRWD1</name>
    <name evidence="11" type="ORF">TNCT_136681</name>
</gene>
<organism evidence="11 12">
    <name type="scientific">Trichonephila clavata</name>
    <name type="common">Joro spider</name>
    <name type="synonym">Nephila clavata</name>
    <dbReference type="NCBI Taxonomy" id="2740835"/>
    <lineage>
        <taxon>Eukaryota</taxon>
        <taxon>Metazoa</taxon>
        <taxon>Ecdysozoa</taxon>
        <taxon>Arthropoda</taxon>
        <taxon>Chelicerata</taxon>
        <taxon>Arachnida</taxon>
        <taxon>Araneae</taxon>
        <taxon>Araneomorphae</taxon>
        <taxon>Entelegynae</taxon>
        <taxon>Araneoidea</taxon>
        <taxon>Nephilidae</taxon>
        <taxon>Trichonephila</taxon>
    </lineage>
</organism>
<dbReference type="Gene3D" id="3.30.70.270">
    <property type="match status" value="1"/>
</dbReference>
<dbReference type="GO" id="GO:0003964">
    <property type="term" value="F:RNA-directed DNA polymerase activity"/>
    <property type="evidence" value="ECO:0007669"/>
    <property type="project" value="UniProtKB-KW"/>
</dbReference>
<dbReference type="PRINTS" id="PR00320">
    <property type="entry name" value="GPROTEINBRPT"/>
</dbReference>
<dbReference type="InterPro" id="IPR019775">
    <property type="entry name" value="WD40_repeat_CS"/>
</dbReference>
<dbReference type="FunFam" id="3.30.70.270:FF:000020">
    <property type="entry name" value="Transposon Tf2-6 polyprotein-like Protein"/>
    <property type="match status" value="1"/>
</dbReference>
<keyword evidence="5" id="KW-0677">Repeat</keyword>
<dbReference type="InterPro" id="IPR036322">
    <property type="entry name" value="WD40_repeat_dom_sf"/>
</dbReference>
<evidence type="ECO:0000313" key="12">
    <source>
        <dbReference type="Proteomes" id="UP000887116"/>
    </source>
</evidence>
<evidence type="ECO:0000256" key="6">
    <source>
        <dbReference type="ARBA" id="ARBA00022759"/>
    </source>
</evidence>
<dbReference type="GO" id="GO:0004519">
    <property type="term" value="F:endonuclease activity"/>
    <property type="evidence" value="ECO:0007669"/>
    <property type="project" value="UniProtKB-KW"/>
</dbReference>
<keyword evidence="3" id="KW-0548">Nucleotidyltransferase</keyword>
<evidence type="ECO:0000256" key="8">
    <source>
        <dbReference type="ARBA" id="ARBA00040876"/>
    </source>
</evidence>
<comment type="caution">
    <text evidence="11">The sequence shown here is derived from an EMBL/GenBank/DDBJ whole genome shotgun (WGS) entry which is preliminary data.</text>
</comment>
<dbReference type="InterPro" id="IPR001680">
    <property type="entry name" value="WD40_rpt"/>
</dbReference>
<reference evidence="11" key="1">
    <citation type="submission" date="2020-07" db="EMBL/GenBank/DDBJ databases">
        <title>Multicomponent nature underlies the extraordinary mechanical properties of spider dragline silk.</title>
        <authorList>
            <person name="Kono N."/>
            <person name="Nakamura H."/>
            <person name="Mori M."/>
            <person name="Yoshida Y."/>
            <person name="Ohtoshi R."/>
            <person name="Malay A.D."/>
            <person name="Moran D.A.P."/>
            <person name="Tomita M."/>
            <person name="Numata K."/>
            <person name="Arakawa K."/>
        </authorList>
    </citation>
    <scope>NUCLEOTIDE SEQUENCE</scope>
</reference>
<evidence type="ECO:0000256" key="3">
    <source>
        <dbReference type="ARBA" id="ARBA00022695"/>
    </source>
</evidence>
<keyword evidence="12" id="KW-1185">Reference proteome</keyword>
<dbReference type="Proteomes" id="UP000887116">
    <property type="component" value="Unassembled WGS sequence"/>
</dbReference>
<feature type="repeat" description="WD" evidence="9">
    <location>
        <begin position="356"/>
        <end position="391"/>
    </location>
</feature>
<keyword evidence="2 9" id="KW-0853">WD repeat</keyword>
<keyword evidence="7" id="KW-0695">RNA-directed DNA polymerase</keyword>
<evidence type="ECO:0000256" key="1">
    <source>
        <dbReference type="ARBA" id="ARBA00012493"/>
    </source>
</evidence>
<dbReference type="Gene3D" id="3.10.20.370">
    <property type="match status" value="1"/>
</dbReference>
<dbReference type="Pfam" id="PF00400">
    <property type="entry name" value="WD40"/>
    <property type="match status" value="3"/>
</dbReference>
<dbReference type="GO" id="GO:0042254">
    <property type="term" value="P:ribosome biogenesis"/>
    <property type="evidence" value="ECO:0007669"/>
    <property type="project" value="TreeGrafter"/>
</dbReference>
<dbReference type="FunFam" id="3.10.20.370:FF:000001">
    <property type="entry name" value="Retrovirus-related Pol polyprotein from transposon 17.6-like protein"/>
    <property type="match status" value="1"/>
</dbReference>
<feature type="domain" description="Reverse transcriptase/retrotransposon-derived protein RNase H-like" evidence="10">
    <location>
        <begin position="120"/>
        <end position="217"/>
    </location>
</feature>
<sequence>MNLLKPTELNEEQKSVAWMLIDEYEELFSCTSGDLGRTKLAQHRIETGNHSPIKQNPRRLPIAKTTEKVSAVKDWRRPKNVHELRSFLGLCTYYRRFVKGFSSIARPLHRLTENKQKFLWTDECEEAFNSLKAALTSSPILVYPDPKKQFILDTDASHESVGAVLSQEINGQEHVIAYWSKCLSKPERNYCVTRKELLAIVKAVENFHSYLYGRKFLLRTDHASLTWLLNFKNAEGQIARWIQKLEEYDFEIKHRKGSLHGREPYAASWSELGKVHIWNLSRPVSAINDQRMMVAYKVQNETVEPTFTFSGHQMEGFAVEWSPLIPGVLATGDCKSNIHVWKPLEGGSWHVDQRPYKAHTDSVEDIAWSPNERNVMASCSVDKSIRIWDIRAPPNKACMLTKVDAHDSDVNVISWNKSGGPFILSGGDDGKLRVWDLKQFPSSEPVCTFKYHTAPITSVEWHPTDHSVFAAASSDDLLTQWDIAVERDESEEEEPLRDLPAQLLFIHQGQKEIKELHWHSQMPGVLISTAQEGLNVFRTISI</sequence>
<feature type="repeat" description="WD" evidence="9">
    <location>
        <begin position="449"/>
        <end position="483"/>
    </location>
</feature>
<evidence type="ECO:0000256" key="9">
    <source>
        <dbReference type="PROSITE-ProRule" id="PRU00221"/>
    </source>
</evidence>
<proteinExistence type="predicted"/>
<name>A0A8X6K940_TRICU</name>
<dbReference type="InterPro" id="IPR043128">
    <property type="entry name" value="Rev_trsase/Diguanyl_cyclase"/>
</dbReference>
<dbReference type="SUPFAM" id="SSF50978">
    <property type="entry name" value="WD40 repeat-like"/>
    <property type="match status" value="1"/>
</dbReference>
<dbReference type="Gene3D" id="2.130.10.10">
    <property type="entry name" value="YVTN repeat-like/Quinoprotein amine dehydrogenase"/>
    <property type="match status" value="1"/>
</dbReference>
<dbReference type="CDD" id="cd09274">
    <property type="entry name" value="RNase_HI_RT_Ty3"/>
    <property type="match status" value="1"/>
</dbReference>
<evidence type="ECO:0000313" key="11">
    <source>
        <dbReference type="EMBL" id="GFQ65866.1"/>
    </source>
</evidence>
<evidence type="ECO:0000256" key="5">
    <source>
        <dbReference type="ARBA" id="ARBA00022737"/>
    </source>
</evidence>
<dbReference type="InterPro" id="IPR041577">
    <property type="entry name" value="RT_RNaseH_2"/>
</dbReference>
<dbReference type="InterPro" id="IPR020472">
    <property type="entry name" value="WD40_PAC1"/>
</dbReference>
<dbReference type="PROSITE" id="PS50294">
    <property type="entry name" value="WD_REPEATS_REGION"/>
    <property type="match status" value="3"/>
</dbReference>
<evidence type="ECO:0000256" key="2">
    <source>
        <dbReference type="ARBA" id="ARBA00022574"/>
    </source>
</evidence>
<protein>
    <recommendedName>
        <fullName evidence="8">Glutamate-rich WD repeat-containing protein 1</fullName>
        <ecNumber evidence="1">2.7.7.49</ecNumber>
    </recommendedName>
</protein>
<dbReference type="PANTHER" id="PTHR45903:SF1">
    <property type="entry name" value="GLUTAMATE-RICH WD REPEAT-CONTAINING PROTEIN 1"/>
    <property type="match status" value="1"/>
</dbReference>
<dbReference type="PANTHER" id="PTHR45903">
    <property type="entry name" value="GLUTAMATE-RICH WD REPEAT-CONTAINING PROTEIN 1"/>
    <property type="match status" value="1"/>
</dbReference>
<dbReference type="PROSITE" id="PS00678">
    <property type="entry name" value="WD_REPEATS_1"/>
    <property type="match status" value="2"/>
</dbReference>